<dbReference type="Pfam" id="PF01261">
    <property type="entry name" value="AP_endonuc_2"/>
    <property type="match status" value="1"/>
</dbReference>
<dbReference type="Gene3D" id="3.20.20.150">
    <property type="entry name" value="Divalent-metal-dependent TIM barrel enzymes"/>
    <property type="match status" value="1"/>
</dbReference>
<dbReference type="SUPFAM" id="SSF51658">
    <property type="entry name" value="Xylose isomerase-like"/>
    <property type="match status" value="1"/>
</dbReference>
<protein>
    <submittedName>
        <fullName evidence="2">TIM barrel protein</fullName>
    </submittedName>
</protein>
<dbReference type="InterPro" id="IPR050312">
    <property type="entry name" value="IolE/XylAMocC-like"/>
</dbReference>
<proteinExistence type="predicted"/>
<evidence type="ECO:0000313" key="3">
    <source>
        <dbReference type="Proteomes" id="UP000753724"/>
    </source>
</evidence>
<feature type="domain" description="Xylose isomerase-like TIM barrel" evidence="1">
    <location>
        <begin position="22"/>
        <end position="261"/>
    </location>
</feature>
<gene>
    <name evidence="2" type="ORF">GTZ99_12685</name>
</gene>
<comment type="caution">
    <text evidence="2">The sequence shown here is derived from an EMBL/GenBank/DDBJ whole genome shotgun (WGS) entry which is preliminary data.</text>
</comment>
<dbReference type="InterPro" id="IPR013022">
    <property type="entry name" value="Xyl_isomerase-like_TIM-brl"/>
</dbReference>
<reference evidence="3" key="1">
    <citation type="submission" date="2020-01" db="EMBL/GenBank/DDBJ databases">
        <title>Sphingomonas sp. strain CSW-10.</title>
        <authorList>
            <person name="Chen W.-M."/>
        </authorList>
    </citation>
    <scope>NUCLEOTIDE SEQUENCE [LARGE SCALE GENOMIC DNA]</scope>
    <source>
        <strain evidence="3">FSY-8</strain>
    </source>
</reference>
<dbReference type="EMBL" id="JAAAPO010000005">
    <property type="protein sequence ID" value="NBC37408.1"/>
    <property type="molecule type" value="Genomic_DNA"/>
</dbReference>
<dbReference type="Proteomes" id="UP000753724">
    <property type="component" value="Unassembled WGS sequence"/>
</dbReference>
<dbReference type="RefSeq" id="WP_161719460.1">
    <property type="nucleotide sequence ID" value="NZ_JAAAPO010000005.1"/>
</dbReference>
<dbReference type="InterPro" id="IPR036237">
    <property type="entry name" value="Xyl_isomerase-like_sf"/>
</dbReference>
<organism evidence="2 3">
    <name type="scientific">Novosphingobium ovatum</name>
    <dbReference type="NCBI Taxonomy" id="1908523"/>
    <lineage>
        <taxon>Bacteria</taxon>
        <taxon>Pseudomonadati</taxon>
        <taxon>Pseudomonadota</taxon>
        <taxon>Alphaproteobacteria</taxon>
        <taxon>Sphingomonadales</taxon>
        <taxon>Sphingomonadaceae</taxon>
        <taxon>Novosphingobium</taxon>
    </lineage>
</organism>
<evidence type="ECO:0000259" key="1">
    <source>
        <dbReference type="Pfam" id="PF01261"/>
    </source>
</evidence>
<accession>A0ABW9XFS8</accession>
<dbReference type="PANTHER" id="PTHR12110">
    <property type="entry name" value="HYDROXYPYRUVATE ISOMERASE"/>
    <property type="match status" value="1"/>
</dbReference>
<dbReference type="PANTHER" id="PTHR12110:SF48">
    <property type="entry name" value="BLL3656 PROTEIN"/>
    <property type="match status" value="1"/>
</dbReference>
<sequence length="277" mass="28759">MKLGLHQITANELAPVDLVKLAAQVGCEEVCLFTHIPAAALPGDDAPTLFPVVTRADVDELKSVLAAKGVGVGNVEFFPVTAGLDIDIYREGFEVAAAIGAQRAVTHIHDGNDARAVDTLGRLGSLAAEHGLRLGLEFMGLTPACASIERAAWFVEQVGTRVAGIGADALHLVRTGGTPADVARIAPELFTYAQICDATGLQVTGDYLHEALERKLPGDGDFPLAAFVAALPTTVAVDVEVPSASRIAACISPAGHAREAVARSRQLLAGLGQMRCG</sequence>
<name>A0ABW9XFS8_9SPHN</name>
<keyword evidence="3" id="KW-1185">Reference proteome</keyword>
<evidence type="ECO:0000313" key="2">
    <source>
        <dbReference type="EMBL" id="NBC37408.1"/>
    </source>
</evidence>